<evidence type="ECO:0000313" key="1">
    <source>
        <dbReference type="EMBL" id="VDO95494.1"/>
    </source>
</evidence>
<organism evidence="3">
    <name type="scientific">Soboliphyme baturini</name>
    <dbReference type="NCBI Taxonomy" id="241478"/>
    <lineage>
        <taxon>Eukaryota</taxon>
        <taxon>Metazoa</taxon>
        <taxon>Ecdysozoa</taxon>
        <taxon>Nematoda</taxon>
        <taxon>Enoplea</taxon>
        <taxon>Dorylaimia</taxon>
        <taxon>Dioctophymatida</taxon>
        <taxon>Dioctophymatoidea</taxon>
        <taxon>Soboliphymatidae</taxon>
        <taxon>Soboliphyme</taxon>
    </lineage>
</organism>
<accession>A0A183IDU6</accession>
<evidence type="ECO:0000313" key="3">
    <source>
        <dbReference type="WBParaSite" id="SBAD_0000187801-mRNA-1"/>
    </source>
</evidence>
<dbReference type="Proteomes" id="UP000270296">
    <property type="component" value="Unassembled WGS sequence"/>
</dbReference>
<name>A0A183IDU6_9BILA</name>
<proteinExistence type="predicted"/>
<dbReference type="WBParaSite" id="SBAD_0000187801-mRNA-1">
    <property type="protein sequence ID" value="SBAD_0000187801-mRNA-1"/>
    <property type="gene ID" value="SBAD_0000187801"/>
</dbReference>
<sequence>MTRRFDKMMMKFIAEIGSPRIAKIHAKPGGRNVELRATRSKIRLDSVVFFFSMPIADSTVMDTTHNADRQLRTPAKPENRRDLLISCFQKPGTVFLIQRDHEKIYILTMINEHRASGPESSVE</sequence>
<keyword evidence="2" id="KW-1185">Reference proteome</keyword>
<dbReference type="EMBL" id="UZAM01006954">
    <property type="protein sequence ID" value="VDO95494.1"/>
    <property type="molecule type" value="Genomic_DNA"/>
</dbReference>
<gene>
    <name evidence="1" type="ORF">SBAD_LOCUS1790</name>
</gene>
<protein>
    <submittedName>
        <fullName evidence="3">Ribosome-associated protein</fullName>
    </submittedName>
</protein>
<reference evidence="3" key="1">
    <citation type="submission" date="2016-06" db="UniProtKB">
        <authorList>
            <consortium name="WormBaseParasite"/>
        </authorList>
    </citation>
    <scope>IDENTIFICATION</scope>
</reference>
<evidence type="ECO:0000313" key="2">
    <source>
        <dbReference type="Proteomes" id="UP000270296"/>
    </source>
</evidence>
<reference evidence="1 2" key="2">
    <citation type="submission" date="2018-11" db="EMBL/GenBank/DDBJ databases">
        <authorList>
            <consortium name="Pathogen Informatics"/>
        </authorList>
    </citation>
    <scope>NUCLEOTIDE SEQUENCE [LARGE SCALE GENOMIC DNA]</scope>
</reference>
<dbReference type="AlphaFoldDB" id="A0A183IDU6"/>